<dbReference type="AlphaFoldDB" id="A0A8X7Z1M8"/>
<evidence type="ECO:0000313" key="3">
    <source>
        <dbReference type="EMBL" id="KAG6759657.1"/>
    </source>
</evidence>
<gene>
    <name evidence="3" type="ORF">POTOM_036141</name>
</gene>
<evidence type="ECO:0000256" key="2">
    <source>
        <dbReference type="SAM" id="Phobius"/>
    </source>
</evidence>
<sequence>MYPSISSEFQKEPSHATSSAPPQPHFFNYEDAVATGIPAPLANQNNPDPSPPLPLNNASHSLSSGPWSTSLCGCFSDLNSCEYFLCAHIYIQSLWMDRVTVLIGCHQKFIFKALVWCHCMCFLFLSCIFIWLTSSVSDGKGWHGNMERQKRLAATAPPTGERMTRS</sequence>
<keyword evidence="2" id="KW-1133">Transmembrane helix</keyword>
<keyword evidence="4" id="KW-1185">Reference proteome</keyword>
<accession>A0A8X7Z1M8</accession>
<protein>
    <submittedName>
        <fullName evidence="3">Uncharacterized protein</fullName>
    </submittedName>
</protein>
<keyword evidence="2" id="KW-0472">Membrane</keyword>
<name>A0A8X7Z1M8_POPTO</name>
<proteinExistence type="predicted"/>
<dbReference type="Proteomes" id="UP000886885">
    <property type="component" value="Chromosome 10A"/>
</dbReference>
<organism evidence="3 4">
    <name type="scientific">Populus tomentosa</name>
    <name type="common">Chinese white poplar</name>
    <dbReference type="NCBI Taxonomy" id="118781"/>
    <lineage>
        <taxon>Eukaryota</taxon>
        <taxon>Viridiplantae</taxon>
        <taxon>Streptophyta</taxon>
        <taxon>Embryophyta</taxon>
        <taxon>Tracheophyta</taxon>
        <taxon>Spermatophyta</taxon>
        <taxon>Magnoliopsida</taxon>
        <taxon>eudicotyledons</taxon>
        <taxon>Gunneridae</taxon>
        <taxon>Pentapetalae</taxon>
        <taxon>rosids</taxon>
        <taxon>fabids</taxon>
        <taxon>Malpighiales</taxon>
        <taxon>Salicaceae</taxon>
        <taxon>Saliceae</taxon>
        <taxon>Populus</taxon>
    </lineage>
</organism>
<feature type="transmembrane region" description="Helical" evidence="2">
    <location>
        <begin position="113"/>
        <end position="132"/>
    </location>
</feature>
<reference evidence="3" key="1">
    <citation type="journal article" date="2020" name="bioRxiv">
        <title>Hybrid origin of Populus tomentosa Carr. identified through genome sequencing and phylogenomic analysis.</title>
        <authorList>
            <person name="An X."/>
            <person name="Gao K."/>
            <person name="Chen Z."/>
            <person name="Li J."/>
            <person name="Yang X."/>
            <person name="Yang X."/>
            <person name="Zhou J."/>
            <person name="Guo T."/>
            <person name="Zhao T."/>
            <person name="Huang S."/>
            <person name="Miao D."/>
            <person name="Khan W.U."/>
            <person name="Rao P."/>
            <person name="Ye M."/>
            <person name="Lei B."/>
            <person name="Liao W."/>
            <person name="Wang J."/>
            <person name="Ji L."/>
            <person name="Li Y."/>
            <person name="Guo B."/>
            <person name="Mustafa N.S."/>
            <person name="Li S."/>
            <person name="Yun Q."/>
            <person name="Keller S.R."/>
            <person name="Mao J."/>
            <person name="Zhang R."/>
            <person name="Strauss S.H."/>
        </authorList>
    </citation>
    <scope>NUCLEOTIDE SEQUENCE</scope>
    <source>
        <strain evidence="3">GM15</strain>
        <tissue evidence="3">Leaf</tissue>
    </source>
</reference>
<keyword evidence="2" id="KW-0812">Transmembrane</keyword>
<dbReference type="OrthoDB" id="1045822at2759"/>
<evidence type="ECO:0000313" key="4">
    <source>
        <dbReference type="Proteomes" id="UP000886885"/>
    </source>
</evidence>
<feature type="region of interest" description="Disordered" evidence="1">
    <location>
        <begin position="1"/>
        <end position="23"/>
    </location>
</feature>
<dbReference type="EMBL" id="JAAWWB010000019">
    <property type="protein sequence ID" value="KAG6759657.1"/>
    <property type="molecule type" value="Genomic_DNA"/>
</dbReference>
<comment type="caution">
    <text evidence="3">The sequence shown here is derived from an EMBL/GenBank/DDBJ whole genome shotgun (WGS) entry which is preliminary data.</text>
</comment>
<evidence type="ECO:0000256" key="1">
    <source>
        <dbReference type="SAM" id="MobiDB-lite"/>
    </source>
</evidence>